<protein>
    <submittedName>
        <fullName evidence="1">Uncharacterized protein</fullName>
    </submittedName>
</protein>
<dbReference type="AlphaFoldDB" id="A0A561QIN6"/>
<name>A0A561QIN6_9HYPH</name>
<comment type="caution">
    <text evidence="1">The sequence shown here is derived from an EMBL/GenBank/DDBJ whole genome shotgun (WGS) entry which is preliminary data.</text>
</comment>
<accession>A0A561QIN6</accession>
<organism evidence="1 2">
    <name type="scientific">Neorhizobium alkalisoli</name>
    <dbReference type="NCBI Taxonomy" id="528178"/>
    <lineage>
        <taxon>Bacteria</taxon>
        <taxon>Pseudomonadati</taxon>
        <taxon>Pseudomonadota</taxon>
        <taxon>Alphaproteobacteria</taxon>
        <taxon>Hyphomicrobiales</taxon>
        <taxon>Rhizobiaceae</taxon>
        <taxon>Rhizobium/Agrobacterium group</taxon>
        <taxon>Neorhizobium</taxon>
    </lineage>
</organism>
<dbReference type="EMBL" id="VIWP01000006">
    <property type="protein sequence ID" value="TWF50233.1"/>
    <property type="molecule type" value="Genomic_DNA"/>
</dbReference>
<keyword evidence="2" id="KW-1185">Reference proteome</keyword>
<evidence type="ECO:0000313" key="2">
    <source>
        <dbReference type="Proteomes" id="UP000320653"/>
    </source>
</evidence>
<evidence type="ECO:0000313" key="1">
    <source>
        <dbReference type="EMBL" id="TWF50233.1"/>
    </source>
</evidence>
<dbReference type="RefSeq" id="WP_145640509.1">
    <property type="nucleotide sequence ID" value="NZ_VIWP01000006.1"/>
</dbReference>
<reference evidence="1 2" key="1">
    <citation type="submission" date="2019-06" db="EMBL/GenBank/DDBJ databases">
        <title>Sorghum-associated microbial communities from plants grown in Nebraska, USA.</title>
        <authorList>
            <person name="Schachtman D."/>
        </authorList>
    </citation>
    <scope>NUCLEOTIDE SEQUENCE [LARGE SCALE GENOMIC DNA]</scope>
    <source>
        <strain evidence="1 2">1225</strain>
    </source>
</reference>
<proteinExistence type="predicted"/>
<dbReference type="OrthoDB" id="8364761at2"/>
<sequence>MEINSLRWSGSFLHQDNTRQVKVDRPTQQKFMQDQVIFEVPAISGPSVNFSQITPRDLRQVALENYQAGNIDQDTYFTLSEDLPSHAVDPLGQVLDLSDVTDETGFDFKEYYSNQLEVASNLGDERRASILQSVLAFMKA</sequence>
<dbReference type="Proteomes" id="UP000320653">
    <property type="component" value="Unassembled WGS sequence"/>
</dbReference>
<gene>
    <name evidence="1" type="ORF">FHW37_106195</name>
</gene>